<evidence type="ECO:0000313" key="3">
    <source>
        <dbReference type="Proteomes" id="UP001523216"/>
    </source>
</evidence>
<comment type="caution">
    <text evidence="2">The sequence shown here is derived from an EMBL/GenBank/DDBJ whole genome shotgun (WGS) entry which is preliminary data.</text>
</comment>
<keyword evidence="1" id="KW-0812">Transmembrane</keyword>
<evidence type="ECO:0000313" key="2">
    <source>
        <dbReference type="EMBL" id="MCM4076826.1"/>
    </source>
</evidence>
<accession>A0ABT0XSS0</accession>
<feature type="transmembrane region" description="Helical" evidence="1">
    <location>
        <begin position="113"/>
        <end position="131"/>
    </location>
</feature>
<feature type="transmembrane region" description="Helical" evidence="1">
    <location>
        <begin position="79"/>
        <end position="101"/>
    </location>
</feature>
<organism evidence="2 3">
    <name type="scientific">Paractinoplanes hotanensis</name>
    <dbReference type="NCBI Taxonomy" id="2906497"/>
    <lineage>
        <taxon>Bacteria</taxon>
        <taxon>Bacillati</taxon>
        <taxon>Actinomycetota</taxon>
        <taxon>Actinomycetes</taxon>
        <taxon>Micromonosporales</taxon>
        <taxon>Micromonosporaceae</taxon>
        <taxon>Paractinoplanes</taxon>
    </lineage>
</organism>
<sequence>MAADQEAARAPGPIAGRLGHLRTTLAVTGMVLALTVVAGAAMAGSAGALGAAAGVLVVVSSYLLSDLAVAWADSVSPKLVFSVGLGTYLFKFSLFGMALLAAPGDGWAGQRPLAVAMVAAVVCWVGAQVWWTARHGTPTSDATRSDPDRI</sequence>
<feature type="transmembrane region" description="Helical" evidence="1">
    <location>
        <begin position="31"/>
        <end position="59"/>
    </location>
</feature>
<name>A0ABT0XSS0_9ACTN</name>
<reference evidence="2 3" key="1">
    <citation type="submission" date="2022-06" db="EMBL/GenBank/DDBJ databases">
        <title>Actinoplanes abujensis sp. nov., isolated from Nigerian arid soil.</title>
        <authorList>
            <person name="Ding P."/>
        </authorList>
    </citation>
    <scope>NUCLEOTIDE SEQUENCE [LARGE SCALE GENOMIC DNA]</scope>
    <source>
        <strain evidence="3">TRM88002</strain>
    </source>
</reference>
<keyword evidence="1" id="KW-0472">Membrane</keyword>
<evidence type="ECO:0000256" key="1">
    <source>
        <dbReference type="SAM" id="Phobius"/>
    </source>
</evidence>
<evidence type="ECO:0008006" key="4">
    <source>
        <dbReference type="Google" id="ProtNLM"/>
    </source>
</evidence>
<protein>
    <recommendedName>
        <fullName evidence="4">ATP synthase protein I</fullName>
    </recommendedName>
</protein>
<gene>
    <name evidence="2" type="ORF">LXN57_04505</name>
</gene>
<proteinExistence type="predicted"/>
<dbReference type="Proteomes" id="UP001523216">
    <property type="component" value="Unassembled WGS sequence"/>
</dbReference>
<dbReference type="EMBL" id="JAMQOL010000006">
    <property type="protein sequence ID" value="MCM4076826.1"/>
    <property type="molecule type" value="Genomic_DNA"/>
</dbReference>
<keyword evidence="1" id="KW-1133">Transmembrane helix</keyword>
<dbReference type="RefSeq" id="WP_251796708.1">
    <property type="nucleotide sequence ID" value="NZ_JAMQOL010000006.1"/>
</dbReference>
<keyword evidence="3" id="KW-1185">Reference proteome</keyword>